<evidence type="ECO:0000313" key="2">
    <source>
        <dbReference type="Proteomes" id="UP000004322"/>
    </source>
</evidence>
<dbReference type="Proteomes" id="UP000004322">
    <property type="component" value="Unassembled WGS sequence"/>
</dbReference>
<protein>
    <recommendedName>
        <fullName evidence="3">Transposase IS4-like domain-containing protein</fullName>
    </recommendedName>
</protein>
<gene>
    <name evidence="1" type="ORF">STRCR_1484</name>
</gene>
<evidence type="ECO:0008006" key="3">
    <source>
        <dbReference type="Google" id="ProtNLM"/>
    </source>
</evidence>
<reference evidence="1" key="1">
    <citation type="submission" date="2011-07" db="EMBL/GenBank/DDBJ databases">
        <authorList>
            <person name="Stanhope M.J."/>
            <person name="Durkin A.S."/>
            <person name="Hostetler J."/>
            <person name="Kim M."/>
            <person name="Radune D."/>
            <person name="Singh I."/>
            <person name="Town C.D."/>
        </authorList>
    </citation>
    <scope>NUCLEOTIDE SEQUENCE [LARGE SCALE GENOMIC DNA]</scope>
    <source>
        <strain evidence="1">HS-6</strain>
    </source>
</reference>
<organism evidence="1 2">
    <name type="scientific">Streptococcus criceti HS-6</name>
    <dbReference type="NCBI Taxonomy" id="873449"/>
    <lineage>
        <taxon>Bacteria</taxon>
        <taxon>Bacillati</taxon>
        <taxon>Bacillota</taxon>
        <taxon>Bacilli</taxon>
        <taxon>Lactobacillales</taxon>
        <taxon>Streptococcaceae</taxon>
        <taxon>Streptococcus</taxon>
    </lineage>
</organism>
<evidence type="ECO:0000313" key="1">
    <source>
        <dbReference type="EMBL" id="EHI74350.1"/>
    </source>
</evidence>
<sequence length="184" mass="20787">MLTTIKNNLLDSIQTISDQRHQFVTHPDKTLTRNRALTFDTFLRTILSMGGQSLAKELLDTHLSVSNAAFVQRRYAINSRTFYELFRDFTVKIPQADTIPVLAVDSSDVCIPRNPNDGSTIIRTHKSGRSYNVIHLNALFDLHRGIYVDVCSQDKRQAMSKSGLIHMMQASPFPDSPLDHGSRL</sequence>
<dbReference type="EMBL" id="AEUV02000002">
    <property type="protein sequence ID" value="EHI74350.1"/>
    <property type="molecule type" value="Genomic_DNA"/>
</dbReference>
<accession>G5JNV3</accession>
<comment type="caution">
    <text evidence="1">The sequence shown here is derived from an EMBL/GenBank/DDBJ whole genome shotgun (WGS) entry which is preliminary data.</text>
</comment>
<name>G5JNV3_STRCG</name>
<dbReference type="AlphaFoldDB" id="G5JNV3"/>
<dbReference type="eggNOG" id="COG3385">
    <property type="taxonomic scope" value="Bacteria"/>
</dbReference>
<keyword evidence="2" id="KW-1185">Reference proteome</keyword>
<proteinExistence type="predicted"/>
<dbReference type="STRING" id="873449.STRCR_1484"/>